<keyword evidence="1" id="KW-0812">Transmembrane</keyword>
<name>A0A7L4ZNL2_9FLAO</name>
<gene>
    <name evidence="2" type="ORF">IMCC3317_34410</name>
</gene>
<dbReference type="Proteomes" id="UP000464657">
    <property type="component" value="Chromosome"/>
</dbReference>
<feature type="transmembrane region" description="Helical" evidence="1">
    <location>
        <begin position="43"/>
        <end position="64"/>
    </location>
</feature>
<dbReference type="AlphaFoldDB" id="A0A7L4ZNL2"/>
<feature type="transmembrane region" description="Helical" evidence="1">
    <location>
        <begin position="113"/>
        <end position="134"/>
    </location>
</feature>
<sequence length="137" mass="15932">MVLNQNKSRNIITITWLFFFTINLVILLYLYLDNWLYYKDILIGLKTISTTYGGYLGIIIAFHFSKKIKEDSQYNVSSFYISLFCSVIWNIVITLFLFRLALGKGYFEHTIELISDIAAMFSWLVGGVIGYFFAKNS</sequence>
<dbReference type="KEGG" id="kan:IMCC3317_34410"/>
<evidence type="ECO:0000256" key="1">
    <source>
        <dbReference type="SAM" id="Phobius"/>
    </source>
</evidence>
<dbReference type="EMBL" id="CP019288">
    <property type="protein sequence ID" value="QHI38057.1"/>
    <property type="molecule type" value="Genomic_DNA"/>
</dbReference>
<keyword evidence="3" id="KW-1185">Reference proteome</keyword>
<proteinExistence type="predicted"/>
<evidence type="ECO:0000313" key="2">
    <source>
        <dbReference type="EMBL" id="QHI38057.1"/>
    </source>
</evidence>
<keyword evidence="1" id="KW-0472">Membrane</keyword>
<keyword evidence="1" id="KW-1133">Transmembrane helix</keyword>
<dbReference type="RefSeq" id="WP_160130623.1">
    <property type="nucleotide sequence ID" value="NZ_CP019288.1"/>
</dbReference>
<feature type="transmembrane region" description="Helical" evidence="1">
    <location>
        <begin position="12"/>
        <end position="31"/>
    </location>
</feature>
<feature type="transmembrane region" description="Helical" evidence="1">
    <location>
        <begin position="76"/>
        <end position="101"/>
    </location>
</feature>
<organism evidence="2 3">
    <name type="scientific">Kordia antarctica</name>
    <dbReference type="NCBI Taxonomy" id="1218801"/>
    <lineage>
        <taxon>Bacteria</taxon>
        <taxon>Pseudomonadati</taxon>
        <taxon>Bacteroidota</taxon>
        <taxon>Flavobacteriia</taxon>
        <taxon>Flavobacteriales</taxon>
        <taxon>Flavobacteriaceae</taxon>
        <taxon>Kordia</taxon>
    </lineage>
</organism>
<evidence type="ECO:0000313" key="3">
    <source>
        <dbReference type="Proteomes" id="UP000464657"/>
    </source>
</evidence>
<accession>A0A7L4ZNL2</accession>
<protein>
    <submittedName>
        <fullName evidence="2">Uncharacterized protein</fullName>
    </submittedName>
</protein>
<reference evidence="2 3" key="1">
    <citation type="journal article" date="2013" name="Int. J. Syst. Evol. Microbiol.">
        <title>Kordia antarctica sp. nov., isolated from Antarctic seawater.</title>
        <authorList>
            <person name="Baek K."/>
            <person name="Choi A."/>
            <person name="Kang I."/>
            <person name="Lee K."/>
            <person name="Cho J.C."/>
        </authorList>
    </citation>
    <scope>NUCLEOTIDE SEQUENCE [LARGE SCALE GENOMIC DNA]</scope>
    <source>
        <strain evidence="2 3">IMCC3317</strain>
    </source>
</reference>